<evidence type="ECO:0000256" key="13">
    <source>
        <dbReference type="ARBA" id="ARBA00023136"/>
    </source>
</evidence>
<evidence type="ECO:0000259" key="18">
    <source>
        <dbReference type="PROSITE" id="PS51711"/>
    </source>
</evidence>
<dbReference type="Pfam" id="PF02421">
    <property type="entry name" value="FeoB_N"/>
    <property type="match status" value="1"/>
</dbReference>
<keyword evidence="16" id="KW-0460">Magnesium</keyword>
<name>C0EH96_9FIRM</name>
<keyword evidence="16" id="KW-0479">Metal-binding</keyword>
<keyword evidence="9 17" id="KW-1133">Transmembrane helix</keyword>
<evidence type="ECO:0000256" key="6">
    <source>
        <dbReference type="ARBA" id="ARBA00022519"/>
    </source>
</evidence>
<dbReference type="Pfam" id="PF07670">
    <property type="entry name" value="Gate"/>
    <property type="match status" value="2"/>
</dbReference>
<evidence type="ECO:0000256" key="14">
    <source>
        <dbReference type="NCBIfam" id="TIGR00437"/>
    </source>
</evidence>
<keyword evidence="5 17" id="KW-0410">Iron transport</keyword>
<protein>
    <recommendedName>
        <fullName evidence="14 17">Ferrous iron transport protein B</fullName>
    </recommendedName>
</protein>
<dbReference type="eggNOG" id="COG0370">
    <property type="taxonomic scope" value="Bacteria"/>
</dbReference>
<feature type="domain" description="FeoB-type G" evidence="18">
    <location>
        <begin position="1"/>
        <end position="161"/>
    </location>
</feature>
<keyword evidence="13 17" id="KW-0472">Membrane</keyword>
<dbReference type="GO" id="GO:0005886">
    <property type="term" value="C:plasma membrane"/>
    <property type="evidence" value="ECO:0007669"/>
    <property type="project" value="UniProtKB-SubCell"/>
</dbReference>
<comment type="caution">
    <text evidence="17">Lacks conserved residue(s) required for the propagation of feature annotation.</text>
</comment>
<comment type="caution">
    <text evidence="19">The sequence shown here is derived from an EMBL/GenBank/DDBJ whole genome shotgun (WGS) entry which is preliminary data.</text>
</comment>
<feature type="binding site" evidence="15">
    <location>
        <begin position="112"/>
        <end position="115"/>
    </location>
    <ligand>
        <name>GTP</name>
        <dbReference type="ChEBI" id="CHEBI:37565"/>
        <label>1</label>
    </ligand>
</feature>
<keyword evidence="10 17" id="KW-0408">Iron</keyword>
<evidence type="ECO:0000256" key="1">
    <source>
        <dbReference type="ARBA" id="ARBA00003926"/>
    </source>
</evidence>
<dbReference type="NCBIfam" id="TIGR00437">
    <property type="entry name" value="feoB"/>
    <property type="match status" value="1"/>
</dbReference>
<evidence type="ECO:0000256" key="16">
    <source>
        <dbReference type="PIRSR" id="PIRSR603373-2"/>
    </source>
</evidence>
<feature type="binding site" evidence="15">
    <location>
        <begin position="32"/>
        <end position="36"/>
    </location>
    <ligand>
        <name>GTP</name>
        <dbReference type="ChEBI" id="CHEBI:37565"/>
        <label>1</label>
    </ligand>
</feature>
<feature type="binding site" evidence="16">
    <location>
        <position position="18"/>
    </location>
    <ligand>
        <name>Mg(2+)</name>
        <dbReference type="ChEBI" id="CHEBI:18420"/>
        <label>2</label>
    </ligand>
</feature>
<dbReference type="InterPro" id="IPR011640">
    <property type="entry name" value="Fe2_transport_prot_B_C"/>
</dbReference>
<dbReference type="HOGENOM" id="CLU_013350_3_0_9"/>
<dbReference type="STRING" id="537013.CLOSTMETH_03296"/>
<keyword evidence="6" id="KW-0997">Cell inner membrane</keyword>
<evidence type="ECO:0000256" key="12">
    <source>
        <dbReference type="ARBA" id="ARBA00023134"/>
    </source>
</evidence>
<keyword evidence="11" id="KW-0406">Ion transport</keyword>
<dbReference type="Proteomes" id="UP000003340">
    <property type="component" value="Unassembled WGS sequence"/>
</dbReference>
<evidence type="ECO:0000256" key="15">
    <source>
        <dbReference type="PIRSR" id="PIRSR603373-1"/>
    </source>
</evidence>
<dbReference type="FunFam" id="3.40.50.300:FF:000426">
    <property type="entry name" value="Ferrous iron transport protein B"/>
    <property type="match status" value="1"/>
</dbReference>
<dbReference type="Gene3D" id="3.40.50.300">
    <property type="entry name" value="P-loop containing nucleotide triphosphate hydrolases"/>
    <property type="match status" value="1"/>
</dbReference>
<dbReference type="InterPro" id="IPR041069">
    <property type="entry name" value="FeoB_Cyto"/>
</dbReference>
<dbReference type="NCBIfam" id="TIGR00231">
    <property type="entry name" value="small_GTP"/>
    <property type="match status" value="1"/>
</dbReference>
<dbReference type="Pfam" id="PF17910">
    <property type="entry name" value="FeoB_Cyto"/>
    <property type="match status" value="1"/>
</dbReference>
<feature type="transmembrane region" description="Helical" evidence="17">
    <location>
        <begin position="454"/>
        <end position="474"/>
    </location>
</feature>
<dbReference type="EMBL" id="ACEC01000115">
    <property type="protein sequence ID" value="EEG29183.1"/>
    <property type="molecule type" value="Genomic_DNA"/>
</dbReference>
<sequence length="668" mass="72882">MRFALAGNQNCGKTTLFNQLTGSNQHVGNFPGVTVDSKEGTIRGHKNTSVVDLPGIYSLSPYTHEEIVTRDFLLQHHPDGIINIVDATNIERNLYLSMQLIELGIPMVIALNMMDEVRSNGGTIKISQLEEELGVPVVPISASKNEGVDELIDRAIKTAQAKQKPKRQDFCSGAVHRAIHAVAHLIEDHAERIGVPARFAATKLVAGDQPMLDSLGLSDNEKDMVEHSVTEMERELDTDRQAALADMRYNFIDKLVADSVVKCGESREHVRSVKIDNILTHKYFAIPIFLLIMLLIFWLTFGVIGSALSDLLAGGISLLTDAVSSALTAYGINPVVHSLVIDGVFAGVGSVLSFIPTIVVLFFFLSLLEDSGYMARVAFVMDKLLRKIGLSGRSFVPMLIGFGCSVPAIMATRTLSSKRDQKMTILLTPFMSCSAKLPIYGMFTMAFFPHYRALVMISLYVLGMLIGILSGLLFKKTIFRGKPVPFVMELPNYRLPSPKSVALLLWDKAKDFLTRAFTVIFLATIIIWFFQTFDTRLNVVDSSADSMLASIGRFIAPIFAPLGFGDWRASTALITGFTAKEAVISTLAVLTGTNTAGLPGALTQILSPLAACSFLVFTLLYTPCVAAINAVRREMNSRAGALGVVVYQTGVAWLAGCLVYQIGSLFIH</sequence>
<dbReference type="Pfam" id="PF07664">
    <property type="entry name" value="FeoB_C"/>
    <property type="match status" value="1"/>
</dbReference>
<dbReference type="GO" id="GO:0005525">
    <property type="term" value="F:GTP binding"/>
    <property type="evidence" value="ECO:0007669"/>
    <property type="project" value="UniProtKB-KW"/>
</dbReference>
<evidence type="ECO:0000256" key="10">
    <source>
        <dbReference type="ARBA" id="ARBA00023004"/>
    </source>
</evidence>
<keyword evidence="8 15" id="KW-0547">Nucleotide-binding</keyword>
<dbReference type="PANTHER" id="PTHR43185:SF1">
    <property type="entry name" value="FE(2+) TRANSPORTER FEOB"/>
    <property type="match status" value="1"/>
</dbReference>
<feature type="transmembrane region" description="Helical" evidence="17">
    <location>
        <begin position="605"/>
        <end position="628"/>
    </location>
</feature>
<dbReference type="PANTHER" id="PTHR43185">
    <property type="entry name" value="FERROUS IRON TRANSPORT PROTEIN B"/>
    <property type="match status" value="1"/>
</dbReference>
<evidence type="ECO:0000256" key="9">
    <source>
        <dbReference type="ARBA" id="ARBA00022989"/>
    </source>
</evidence>
<evidence type="ECO:0000256" key="11">
    <source>
        <dbReference type="ARBA" id="ARBA00023065"/>
    </source>
</evidence>
<dbReference type="SUPFAM" id="SSF52540">
    <property type="entry name" value="P-loop containing nucleoside triphosphate hydrolases"/>
    <property type="match status" value="1"/>
</dbReference>
<dbReference type="GO" id="GO:0046872">
    <property type="term" value="F:metal ion binding"/>
    <property type="evidence" value="ECO:0007669"/>
    <property type="project" value="UniProtKB-KW"/>
</dbReference>
<comment type="similarity">
    <text evidence="17">Belongs to the TRAFAC class TrmE-Era-EngA-EngB-Septin-like GTPase superfamily. FeoB GTPase (TC 9.A.8) family.</text>
</comment>
<evidence type="ECO:0000256" key="3">
    <source>
        <dbReference type="ARBA" id="ARBA00022448"/>
    </source>
</evidence>
<accession>C0EH96</accession>
<keyword evidence="20" id="KW-1185">Reference proteome</keyword>
<evidence type="ECO:0000313" key="20">
    <source>
        <dbReference type="Proteomes" id="UP000003340"/>
    </source>
</evidence>
<dbReference type="InterPro" id="IPR003373">
    <property type="entry name" value="Fe2_transport_prot-B"/>
</dbReference>
<feature type="binding site" evidence="15">
    <location>
        <begin position="52"/>
        <end position="55"/>
    </location>
    <ligand>
        <name>GTP</name>
        <dbReference type="ChEBI" id="CHEBI:37565"/>
        <label>1</label>
    </ligand>
</feature>
<comment type="function">
    <text evidence="1 17">Probable transporter of a GTP-driven Fe(2+) uptake system.</text>
</comment>
<evidence type="ECO:0000256" key="5">
    <source>
        <dbReference type="ARBA" id="ARBA00022496"/>
    </source>
</evidence>
<keyword evidence="12 15" id="KW-0342">GTP-binding</keyword>
<keyword evidence="3 17" id="KW-0813">Transport</keyword>
<dbReference type="InterPro" id="IPR027417">
    <property type="entry name" value="P-loop_NTPase"/>
</dbReference>
<reference evidence="19 20" key="2">
    <citation type="submission" date="2009-02" db="EMBL/GenBank/DDBJ databases">
        <title>Draft genome sequence of Clostridium methylpentosum (DSM 5476).</title>
        <authorList>
            <person name="Sudarsanam P."/>
            <person name="Ley R."/>
            <person name="Guruge J."/>
            <person name="Turnbaugh P.J."/>
            <person name="Mahowald M."/>
            <person name="Liep D."/>
            <person name="Gordon J."/>
        </authorList>
    </citation>
    <scope>NUCLEOTIDE SEQUENCE [LARGE SCALE GENOMIC DNA]</scope>
    <source>
        <strain evidence="19 20">DSM 5476</strain>
    </source>
</reference>
<comment type="subcellular location">
    <subcellularLocation>
        <location evidence="2">Cell inner membrane</location>
        <topology evidence="2">Multi-pass membrane protein</topology>
    </subcellularLocation>
    <subcellularLocation>
        <location evidence="17">Cell membrane</location>
        <topology evidence="17">Multi-pass membrane protein</topology>
    </subcellularLocation>
</comment>
<evidence type="ECO:0000256" key="17">
    <source>
        <dbReference type="RuleBase" id="RU362098"/>
    </source>
</evidence>
<keyword evidence="4" id="KW-1003">Cell membrane</keyword>
<dbReference type="InterPro" id="IPR030389">
    <property type="entry name" value="G_FEOB_dom"/>
</dbReference>
<dbReference type="CDD" id="cd01879">
    <property type="entry name" value="FeoB"/>
    <property type="match status" value="1"/>
</dbReference>
<keyword evidence="7 17" id="KW-0812">Transmembrane</keyword>
<evidence type="ECO:0000256" key="2">
    <source>
        <dbReference type="ARBA" id="ARBA00004429"/>
    </source>
</evidence>
<evidence type="ECO:0000256" key="4">
    <source>
        <dbReference type="ARBA" id="ARBA00022475"/>
    </source>
</evidence>
<dbReference type="InterPro" id="IPR050860">
    <property type="entry name" value="FeoB_GTPase"/>
</dbReference>
<dbReference type="AlphaFoldDB" id="C0EH96"/>
<dbReference type="Gene3D" id="1.10.287.1770">
    <property type="match status" value="1"/>
</dbReference>
<feature type="binding site" evidence="15">
    <location>
        <begin position="7"/>
        <end position="14"/>
    </location>
    <ligand>
        <name>GTP</name>
        <dbReference type="ChEBI" id="CHEBI:37565"/>
        <label>1</label>
    </ligand>
</feature>
<organism evidence="19 20">
    <name type="scientific">[Clostridium] methylpentosum DSM 5476</name>
    <dbReference type="NCBI Taxonomy" id="537013"/>
    <lineage>
        <taxon>Bacteria</taxon>
        <taxon>Bacillati</taxon>
        <taxon>Bacillota</taxon>
        <taxon>Clostridia</taxon>
        <taxon>Eubacteriales</taxon>
        <taxon>Oscillospiraceae</taxon>
        <taxon>Oscillospiraceae incertae sedis</taxon>
    </lineage>
</organism>
<feature type="transmembrane region" description="Helical" evidence="17">
    <location>
        <begin position="512"/>
        <end position="530"/>
    </location>
</feature>
<evidence type="ECO:0000313" key="19">
    <source>
        <dbReference type="EMBL" id="EEG29183.1"/>
    </source>
</evidence>
<feature type="transmembrane region" description="Helical" evidence="17">
    <location>
        <begin position="344"/>
        <end position="368"/>
    </location>
</feature>
<reference evidence="19 20" key="1">
    <citation type="submission" date="2009-01" db="EMBL/GenBank/DDBJ databases">
        <authorList>
            <person name="Fulton L."/>
            <person name="Clifton S."/>
            <person name="Fulton B."/>
            <person name="Xu J."/>
            <person name="Minx P."/>
            <person name="Pepin K.H."/>
            <person name="Johnson M."/>
            <person name="Bhonagiri V."/>
            <person name="Nash W.E."/>
            <person name="Mardis E.R."/>
            <person name="Wilson R.K."/>
        </authorList>
    </citation>
    <scope>NUCLEOTIDE SEQUENCE [LARGE SCALE GENOMIC DNA]</scope>
    <source>
        <strain evidence="19 20">DSM 5476</strain>
    </source>
</reference>
<dbReference type="InterPro" id="IPR005225">
    <property type="entry name" value="Small_GTP-bd"/>
</dbReference>
<dbReference type="InterPro" id="IPR011642">
    <property type="entry name" value="Gate_dom"/>
</dbReference>
<feature type="transmembrane region" description="Helical" evidence="17">
    <location>
        <begin position="640"/>
        <end position="662"/>
    </location>
</feature>
<evidence type="ECO:0000256" key="8">
    <source>
        <dbReference type="ARBA" id="ARBA00022741"/>
    </source>
</evidence>
<dbReference type="GO" id="GO:0015093">
    <property type="term" value="F:ferrous iron transmembrane transporter activity"/>
    <property type="evidence" value="ECO:0007669"/>
    <property type="project" value="UniProtKB-UniRule"/>
</dbReference>
<dbReference type="PROSITE" id="PS51711">
    <property type="entry name" value="G_FEOB"/>
    <property type="match status" value="1"/>
</dbReference>
<feature type="binding site" evidence="16">
    <location>
        <position position="22"/>
    </location>
    <ligand>
        <name>Mg(2+)</name>
        <dbReference type="ChEBI" id="CHEBI:18420"/>
        <label>1</label>
    </ligand>
</feature>
<feature type="transmembrane region" description="Helical" evidence="17">
    <location>
        <begin position="388"/>
        <end position="411"/>
    </location>
</feature>
<feature type="transmembrane region" description="Helical" evidence="17">
    <location>
        <begin position="283"/>
        <end position="305"/>
    </location>
</feature>
<proteinExistence type="inferred from homology"/>
<evidence type="ECO:0000256" key="7">
    <source>
        <dbReference type="ARBA" id="ARBA00022692"/>
    </source>
</evidence>
<feature type="binding site" evidence="16">
    <location>
        <position position="21"/>
    </location>
    <ligand>
        <name>Mg(2+)</name>
        <dbReference type="ChEBI" id="CHEBI:18420"/>
        <label>2</label>
    </ligand>
</feature>
<gene>
    <name evidence="19" type="primary">feoB</name>
    <name evidence="19" type="ORF">CLOSTMETH_03296</name>
</gene>